<dbReference type="UniPathway" id="UPA00282"/>
<accession>A0A1A8XZY9</accession>
<evidence type="ECO:0000259" key="13">
    <source>
        <dbReference type="Pfam" id="PF06974"/>
    </source>
</evidence>
<dbReference type="NCBIfam" id="TIGR02946">
    <property type="entry name" value="acyl_WS_DGAT"/>
    <property type="match status" value="1"/>
</dbReference>
<dbReference type="RefSeq" id="WP_186409298.1">
    <property type="nucleotide sequence ID" value="NZ_FLQX01000174.1"/>
</dbReference>
<name>A0A1A8XZY9_9PROT</name>
<dbReference type="AlphaFoldDB" id="A0A1A8XZY9"/>
<dbReference type="PANTHER" id="PTHR31650:SF1">
    <property type="entry name" value="WAX ESTER SYNTHASE_DIACYLGLYCEROL ACYLTRANSFERASE 4-RELATED"/>
    <property type="match status" value="1"/>
</dbReference>
<dbReference type="Pfam" id="PF03007">
    <property type="entry name" value="WS_DGAT_cat"/>
    <property type="match status" value="1"/>
</dbReference>
<dbReference type="InterPro" id="IPR045034">
    <property type="entry name" value="O-acyltransferase_WSD1-like"/>
</dbReference>
<evidence type="ECO:0000256" key="8">
    <source>
        <dbReference type="ARBA" id="ARBA00023098"/>
    </source>
</evidence>
<evidence type="ECO:0000313" key="14">
    <source>
        <dbReference type="EMBL" id="SBT10257.1"/>
    </source>
</evidence>
<dbReference type="InterPro" id="IPR009721">
    <property type="entry name" value="O-acyltransferase_WSD1_C"/>
</dbReference>
<evidence type="ECO:0000256" key="4">
    <source>
        <dbReference type="ARBA" id="ARBA00013244"/>
    </source>
</evidence>
<feature type="domain" description="O-acyltransferase WSD1 C-terminal" evidence="13">
    <location>
        <begin position="315"/>
        <end position="461"/>
    </location>
</feature>
<dbReference type="PANTHER" id="PTHR31650">
    <property type="entry name" value="O-ACYLTRANSFERASE (WSD1-LIKE) FAMILY PROTEIN"/>
    <property type="match status" value="1"/>
</dbReference>
<evidence type="ECO:0000259" key="12">
    <source>
        <dbReference type="Pfam" id="PF03007"/>
    </source>
</evidence>
<evidence type="ECO:0000256" key="7">
    <source>
        <dbReference type="ARBA" id="ARBA00022798"/>
    </source>
</evidence>
<dbReference type="InterPro" id="IPR014292">
    <property type="entry name" value="Acyl_transf_WS/DGAT"/>
</dbReference>
<feature type="domain" description="O-acyltransferase WSD1-like N-terminal" evidence="12">
    <location>
        <begin position="4"/>
        <end position="271"/>
    </location>
</feature>
<keyword evidence="7" id="KW-0319">Glycerol metabolism</keyword>
<dbReference type="EMBL" id="FLQX01000174">
    <property type="protein sequence ID" value="SBT10257.1"/>
    <property type="molecule type" value="Genomic_DNA"/>
</dbReference>
<evidence type="ECO:0000256" key="1">
    <source>
        <dbReference type="ARBA" id="ARBA00004771"/>
    </source>
</evidence>
<evidence type="ECO:0000256" key="5">
    <source>
        <dbReference type="ARBA" id="ARBA00022516"/>
    </source>
</evidence>
<feature type="compositionally biased region" description="Low complexity" evidence="11">
    <location>
        <begin position="490"/>
        <end position="510"/>
    </location>
</feature>
<dbReference type="GO" id="GO:0071731">
    <property type="term" value="P:response to nitric oxide"/>
    <property type="evidence" value="ECO:0007669"/>
    <property type="project" value="TreeGrafter"/>
</dbReference>
<dbReference type="STRING" id="1860102.ACCAA_920033"/>
<evidence type="ECO:0000256" key="11">
    <source>
        <dbReference type="SAM" id="MobiDB-lite"/>
    </source>
</evidence>
<protein>
    <recommendedName>
        <fullName evidence="4">diacylglycerol O-acyltransferase</fullName>
        <ecNumber evidence="4">2.3.1.20</ecNumber>
    </recommendedName>
</protein>
<keyword evidence="5" id="KW-0444">Lipid biosynthesis</keyword>
<evidence type="ECO:0000256" key="2">
    <source>
        <dbReference type="ARBA" id="ARBA00005189"/>
    </source>
</evidence>
<reference evidence="14 15" key="1">
    <citation type="submission" date="2016-06" db="EMBL/GenBank/DDBJ databases">
        <authorList>
            <person name="Kjaerup R.B."/>
            <person name="Dalgaard T.S."/>
            <person name="Juul-Madsen H.R."/>
        </authorList>
    </citation>
    <scope>NUCLEOTIDE SEQUENCE [LARGE SCALE GENOMIC DNA]</scope>
    <source>
        <strain evidence="14">3</strain>
    </source>
</reference>
<dbReference type="SUPFAM" id="SSF52777">
    <property type="entry name" value="CoA-dependent acyltransferases"/>
    <property type="match status" value="1"/>
</dbReference>
<evidence type="ECO:0000313" key="15">
    <source>
        <dbReference type="Proteomes" id="UP000199169"/>
    </source>
</evidence>
<dbReference type="EC" id="2.3.1.20" evidence="4"/>
<sequence length="510" mass="54321">MRNMSGLEGTFLHLETPATPMHVAALYLLDPPTDRKADLASEIRRHLMPRLALSPFLRARLAPMPLQFANPVWIDGGVPDFSHHLRHIVLSKAAAFAELEACVSGLHSTLLDRRYPLWELTIIEGLASGEIGLYLKIHHAALDGVSGMALAGQLFDSTAEPAEVPDDWRERVGEVESPGLGDRLGAAFRHTATQCASLLRQLPGGLHLVAGMFKPEGKGKAAAMRQNLAFGPKTALNVPISGERGFAAVSLSLAGVKEIARRQDATLNDVVLTLCSGALRLYLQEHGGVPRKSLIATMPVSLRETGDTDTSIQATLTLVKLATHLADPLRRLHAVRAAADAAKALTAHARSVIPTDFPSLGVPWIVRALATLYGRSGLAKVIPPLANLAISNVPGPRQPLYLAGARVSACWPLSIVEHGLGLNITVFSYCDSLDFGLTVAHDAVPDVHGLARALTSAYAELEQLPRAASVGPETVKRPLRRRAAVRKPSADAQATAASTHALGAQDVLSP</sequence>
<dbReference type="GO" id="GO:0006071">
    <property type="term" value="P:glycerol metabolic process"/>
    <property type="evidence" value="ECO:0007669"/>
    <property type="project" value="UniProtKB-KW"/>
</dbReference>
<evidence type="ECO:0000256" key="6">
    <source>
        <dbReference type="ARBA" id="ARBA00022679"/>
    </source>
</evidence>
<evidence type="ECO:0000256" key="3">
    <source>
        <dbReference type="ARBA" id="ARBA00009587"/>
    </source>
</evidence>
<comment type="similarity">
    <text evidence="3">Belongs to the long-chain O-acyltransferase family.</text>
</comment>
<evidence type="ECO:0000256" key="9">
    <source>
        <dbReference type="ARBA" id="ARBA00023315"/>
    </source>
</evidence>
<gene>
    <name evidence="14" type="ORF">ACCAA_920033</name>
</gene>
<keyword evidence="8" id="KW-0443">Lipid metabolism</keyword>
<dbReference type="Pfam" id="PF06974">
    <property type="entry name" value="WS_DGAT_C"/>
    <property type="match status" value="1"/>
</dbReference>
<keyword evidence="15" id="KW-1185">Reference proteome</keyword>
<dbReference type="GO" id="GO:0051701">
    <property type="term" value="P:biological process involved in interaction with host"/>
    <property type="evidence" value="ECO:0007669"/>
    <property type="project" value="TreeGrafter"/>
</dbReference>
<comment type="catalytic activity">
    <reaction evidence="10">
        <text>an acyl-CoA + a 1,2-diacyl-sn-glycerol = a triacyl-sn-glycerol + CoA</text>
        <dbReference type="Rhea" id="RHEA:10868"/>
        <dbReference type="ChEBI" id="CHEBI:17815"/>
        <dbReference type="ChEBI" id="CHEBI:57287"/>
        <dbReference type="ChEBI" id="CHEBI:58342"/>
        <dbReference type="ChEBI" id="CHEBI:64615"/>
        <dbReference type="EC" id="2.3.1.20"/>
    </reaction>
</comment>
<evidence type="ECO:0000256" key="10">
    <source>
        <dbReference type="ARBA" id="ARBA00048109"/>
    </source>
</evidence>
<dbReference type="GO" id="GO:0004144">
    <property type="term" value="F:diacylglycerol O-acyltransferase activity"/>
    <property type="evidence" value="ECO:0007669"/>
    <property type="project" value="UniProtKB-EC"/>
</dbReference>
<organism evidence="14 15">
    <name type="scientific">Candidatus Accumulibacter aalborgensis</name>
    <dbReference type="NCBI Taxonomy" id="1860102"/>
    <lineage>
        <taxon>Bacteria</taxon>
        <taxon>Pseudomonadati</taxon>
        <taxon>Pseudomonadota</taxon>
        <taxon>Betaproteobacteria</taxon>
        <taxon>Candidatus Accumulibacter</taxon>
    </lineage>
</organism>
<keyword evidence="6 14" id="KW-0808">Transferase</keyword>
<dbReference type="GO" id="GO:0001666">
    <property type="term" value="P:response to hypoxia"/>
    <property type="evidence" value="ECO:0007669"/>
    <property type="project" value="TreeGrafter"/>
</dbReference>
<feature type="region of interest" description="Disordered" evidence="11">
    <location>
        <begin position="481"/>
        <end position="510"/>
    </location>
</feature>
<dbReference type="Proteomes" id="UP000199169">
    <property type="component" value="Unassembled WGS sequence"/>
</dbReference>
<dbReference type="InterPro" id="IPR004255">
    <property type="entry name" value="O-acyltransferase_WSD1_N"/>
</dbReference>
<dbReference type="GO" id="GO:0005886">
    <property type="term" value="C:plasma membrane"/>
    <property type="evidence" value="ECO:0007669"/>
    <property type="project" value="TreeGrafter"/>
</dbReference>
<comment type="pathway">
    <text evidence="1">Glycerolipid metabolism; triacylglycerol biosynthesis.</text>
</comment>
<comment type="pathway">
    <text evidence="2">Lipid metabolism.</text>
</comment>
<keyword evidence="9 14" id="KW-0012">Acyltransferase</keyword>
<dbReference type="GO" id="GO:0019432">
    <property type="term" value="P:triglyceride biosynthetic process"/>
    <property type="evidence" value="ECO:0007669"/>
    <property type="project" value="UniProtKB-UniPathway"/>
</dbReference>
<proteinExistence type="inferred from homology"/>